<dbReference type="AlphaFoldDB" id="A0AAE0JIS7"/>
<evidence type="ECO:0000256" key="5">
    <source>
        <dbReference type="ARBA" id="ARBA00022824"/>
    </source>
</evidence>
<accession>A0AAE0JIS7</accession>
<evidence type="ECO:0000256" key="2">
    <source>
        <dbReference type="ARBA" id="ARBA00004240"/>
    </source>
</evidence>
<feature type="region of interest" description="Disordered" evidence="8">
    <location>
        <begin position="293"/>
        <end position="337"/>
    </location>
</feature>
<dbReference type="SUPFAM" id="SSF53474">
    <property type="entry name" value="alpha/beta-Hydrolases"/>
    <property type="match status" value="1"/>
</dbReference>
<keyword evidence="5" id="KW-0256">Endoplasmic reticulum</keyword>
<dbReference type="GO" id="GO:0005739">
    <property type="term" value="C:mitochondrion"/>
    <property type="evidence" value="ECO:0007669"/>
    <property type="project" value="UniProtKB-SubCell"/>
</dbReference>
<dbReference type="GeneID" id="87858628"/>
<gene>
    <name evidence="10" type="ORF">B0H65DRAFT_178226</name>
</gene>
<dbReference type="RefSeq" id="XP_062683624.1">
    <property type="nucleotide sequence ID" value="XM_062821474.1"/>
</dbReference>
<dbReference type="InterPro" id="IPR056884">
    <property type="entry name" value="NPHP3-like_N"/>
</dbReference>
<feature type="compositionally biased region" description="Low complexity" evidence="8">
    <location>
        <begin position="304"/>
        <end position="314"/>
    </location>
</feature>
<evidence type="ECO:0000256" key="8">
    <source>
        <dbReference type="SAM" id="MobiDB-lite"/>
    </source>
</evidence>
<evidence type="ECO:0000313" key="11">
    <source>
        <dbReference type="Proteomes" id="UP001278500"/>
    </source>
</evidence>
<dbReference type="InterPro" id="IPR027417">
    <property type="entry name" value="P-loop_NTPase"/>
</dbReference>
<dbReference type="PANTHER" id="PTHR48182:SF2">
    <property type="entry name" value="PROTEIN SERAC1"/>
    <property type="match status" value="1"/>
</dbReference>
<keyword evidence="4" id="KW-0677">Repeat</keyword>
<dbReference type="Proteomes" id="UP001278500">
    <property type="component" value="Unassembled WGS sequence"/>
</dbReference>
<evidence type="ECO:0000256" key="3">
    <source>
        <dbReference type="ARBA" id="ARBA00004370"/>
    </source>
</evidence>
<dbReference type="GO" id="GO:0005783">
    <property type="term" value="C:endoplasmic reticulum"/>
    <property type="evidence" value="ECO:0007669"/>
    <property type="project" value="UniProtKB-SubCell"/>
</dbReference>
<comment type="caution">
    <text evidence="10">The sequence shown here is derived from an EMBL/GenBank/DDBJ whole genome shotgun (WGS) entry which is preliminary data.</text>
</comment>
<dbReference type="Gene3D" id="3.40.50.1820">
    <property type="entry name" value="alpha/beta hydrolase"/>
    <property type="match status" value="1"/>
</dbReference>
<feature type="compositionally biased region" description="Polar residues" evidence="8">
    <location>
        <begin position="320"/>
        <end position="337"/>
    </location>
</feature>
<reference evidence="10" key="1">
    <citation type="journal article" date="2023" name="Mol. Phylogenet. Evol.">
        <title>Genome-scale phylogeny and comparative genomics of the fungal order Sordariales.</title>
        <authorList>
            <person name="Hensen N."/>
            <person name="Bonometti L."/>
            <person name="Westerberg I."/>
            <person name="Brannstrom I.O."/>
            <person name="Guillou S."/>
            <person name="Cros-Aarteil S."/>
            <person name="Calhoun S."/>
            <person name="Haridas S."/>
            <person name="Kuo A."/>
            <person name="Mondo S."/>
            <person name="Pangilinan J."/>
            <person name="Riley R."/>
            <person name="LaButti K."/>
            <person name="Andreopoulos B."/>
            <person name="Lipzen A."/>
            <person name="Chen C."/>
            <person name="Yan M."/>
            <person name="Daum C."/>
            <person name="Ng V."/>
            <person name="Clum A."/>
            <person name="Steindorff A."/>
            <person name="Ohm R.A."/>
            <person name="Martin F."/>
            <person name="Silar P."/>
            <person name="Natvig D.O."/>
            <person name="Lalanne C."/>
            <person name="Gautier V."/>
            <person name="Ament-Velasquez S.L."/>
            <person name="Kruys A."/>
            <person name="Hutchinson M.I."/>
            <person name="Powell A.J."/>
            <person name="Barry K."/>
            <person name="Miller A.N."/>
            <person name="Grigoriev I.V."/>
            <person name="Debuchy R."/>
            <person name="Gladieux P."/>
            <person name="Hiltunen Thoren M."/>
            <person name="Johannesson H."/>
        </authorList>
    </citation>
    <scope>NUCLEOTIDE SEQUENCE</scope>
    <source>
        <strain evidence="10">CBS 560.94</strain>
    </source>
</reference>
<keyword evidence="6" id="KW-0496">Mitochondrion</keyword>
<evidence type="ECO:0000313" key="10">
    <source>
        <dbReference type="EMBL" id="KAK3348542.1"/>
    </source>
</evidence>
<evidence type="ECO:0000256" key="4">
    <source>
        <dbReference type="ARBA" id="ARBA00022737"/>
    </source>
</evidence>
<evidence type="ECO:0000256" key="6">
    <source>
        <dbReference type="ARBA" id="ARBA00023128"/>
    </source>
</evidence>
<reference evidence="10" key="2">
    <citation type="submission" date="2023-06" db="EMBL/GenBank/DDBJ databases">
        <authorList>
            <consortium name="Lawrence Berkeley National Laboratory"/>
            <person name="Haridas S."/>
            <person name="Hensen N."/>
            <person name="Bonometti L."/>
            <person name="Westerberg I."/>
            <person name="Brannstrom I.O."/>
            <person name="Guillou S."/>
            <person name="Cros-Aarteil S."/>
            <person name="Calhoun S."/>
            <person name="Kuo A."/>
            <person name="Mondo S."/>
            <person name="Pangilinan J."/>
            <person name="Riley R."/>
            <person name="Labutti K."/>
            <person name="Andreopoulos B."/>
            <person name="Lipzen A."/>
            <person name="Chen C."/>
            <person name="Yanf M."/>
            <person name="Daum C."/>
            <person name="Ng V."/>
            <person name="Clum A."/>
            <person name="Steindorff A."/>
            <person name="Ohm R."/>
            <person name="Martin F."/>
            <person name="Silar P."/>
            <person name="Natvig D."/>
            <person name="Lalanne C."/>
            <person name="Gautier V."/>
            <person name="Ament-Velasquez S.L."/>
            <person name="Kruys A."/>
            <person name="Hutchinson M.I."/>
            <person name="Powell A.J."/>
            <person name="Barry K."/>
            <person name="Miller A.N."/>
            <person name="Grigoriev I.V."/>
            <person name="Debuchy R."/>
            <person name="Gladieux P."/>
            <person name="Thoren M.H."/>
            <person name="Johannesson H."/>
        </authorList>
    </citation>
    <scope>NUCLEOTIDE SEQUENCE</scope>
    <source>
        <strain evidence="10">CBS 560.94</strain>
    </source>
</reference>
<keyword evidence="7" id="KW-0472">Membrane</keyword>
<dbReference type="GO" id="GO:0016020">
    <property type="term" value="C:membrane"/>
    <property type="evidence" value="ECO:0007669"/>
    <property type="project" value="UniProtKB-SubCell"/>
</dbReference>
<dbReference type="InterPro" id="IPR029058">
    <property type="entry name" value="AB_hydrolase_fold"/>
</dbReference>
<protein>
    <recommendedName>
        <fullName evidence="9">Nephrocystin 3-like N-terminal domain-containing protein</fullName>
    </recommendedName>
</protein>
<organism evidence="10 11">
    <name type="scientific">Neurospora tetraspora</name>
    <dbReference type="NCBI Taxonomy" id="94610"/>
    <lineage>
        <taxon>Eukaryota</taxon>
        <taxon>Fungi</taxon>
        <taxon>Dikarya</taxon>
        <taxon>Ascomycota</taxon>
        <taxon>Pezizomycotina</taxon>
        <taxon>Sordariomycetes</taxon>
        <taxon>Sordariomycetidae</taxon>
        <taxon>Sordariales</taxon>
        <taxon>Sordariaceae</taxon>
        <taxon>Neurospora</taxon>
    </lineage>
</organism>
<evidence type="ECO:0000256" key="7">
    <source>
        <dbReference type="ARBA" id="ARBA00023136"/>
    </source>
</evidence>
<dbReference type="InterPro" id="IPR052374">
    <property type="entry name" value="SERAC1"/>
</dbReference>
<evidence type="ECO:0000259" key="9">
    <source>
        <dbReference type="Pfam" id="PF24883"/>
    </source>
</evidence>
<evidence type="ECO:0000256" key="1">
    <source>
        <dbReference type="ARBA" id="ARBA00004173"/>
    </source>
</evidence>
<dbReference type="PANTHER" id="PTHR48182">
    <property type="entry name" value="PROTEIN SERAC1"/>
    <property type="match status" value="1"/>
</dbReference>
<name>A0AAE0JIS7_9PEZI</name>
<keyword evidence="11" id="KW-1185">Reference proteome</keyword>
<proteinExistence type="predicted"/>
<feature type="domain" description="Nephrocystin 3-like N-terminal" evidence="9">
    <location>
        <begin position="462"/>
        <end position="556"/>
    </location>
</feature>
<comment type="subcellular location">
    <subcellularLocation>
        <location evidence="2">Endoplasmic reticulum</location>
    </subcellularLocation>
    <subcellularLocation>
        <location evidence="3">Membrane</location>
    </subcellularLocation>
    <subcellularLocation>
        <location evidence="1">Mitochondrion</location>
    </subcellularLocation>
</comment>
<dbReference type="SUPFAM" id="SSF52540">
    <property type="entry name" value="P-loop containing nucleoside triphosphate hydrolases"/>
    <property type="match status" value="1"/>
</dbReference>
<dbReference type="Pfam" id="PF24883">
    <property type="entry name" value="NPHP3_N"/>
    <property type="match status" value="1"/>
</dbReference>
<dbReference type="EMBL" id="JAUEPP010000003">
    <property type="protein sequence ID" value="KAK3348542.1"/>
    <property type="molecule type" value="Genomic_DNA"/>
</dbReference>
<sequence length="596" mass="66661">MVYDRGITVLYEPTNTEVDIVFVHGFTGRPKSTWTLDAAKVKKRTKTNRGRPSGAVFWPQDLLPATVPTARIFTYGYDTKIRHFLQGQISRNTVQDHAWDLLCGLEAQRRSFQEESRPLVFVAHSLGGVVVRDALKQASHCQATHPHHHALFLSTISVMFFGTPHRGADPRSGLHRVISASAIGIGMNVNRHIMDTLLPTIGRATDVDDFKMLAWEAKWTVYSFQEETGVGLLFGKKVVEDSSSYLGPPVAETIQHISDNHMDMCRFHGLEDPGYLKVAAAFQRIFATDDTRGLRVRSTPSPPTGFSGSSSKGPHPTRCAQATPSPSEQPSGASTRQQLQINVEDVLSEYTHLTPGKKTLHDKNLLSAGQEQILRSVNTTLHAPATIYASSDTSPSSLDTECQMDIHPEGEPNIDLAIMKEMKYLEAKNKKIDLETKKKLFDMLKFDELGARMHDIQPAFMQTCQWFLDNPQYTKWKRGNEGLCDSGFLWIKGKPGTGKSTLMKYLYSIHSRQSDCTVISFFFNARGAELERSTLGCYRTLLFLLLDGREEVWKAMDHIDNVGRSYIAANGWKIGFLTETITNAVELVAKQHPVEC</sequence>